<keyword evidence="3" id="KW-1185">Reference proteome</keyword>
<reference evidence="4" key="1">
    <citation type="submission" date="2022-11" db="UniProtKB">
        <authorList>
            <consortium name="WormBaseParasite"/>
        </authorList>
    </citation>
    <scope>IDENTIFICATION</scope>
</reference>
<dbReference type="SUPFAM" id="SSF46938">
    <property type="entry name" value="CRAL/TRIO N-terminal domain"/>
    <property type="match status" value="1"/>
</dbReference>
<evidence type="ECO:0000259" key="1">
    <source>
        <dbReference type="PROSITE" id="PS50191"/>
    </source>
</evidence>
<evidence type="ECO:0000259" key="2">
    <source>
        <dbReference type="PROSITE" id="PS50866"/>
    </source>
</evidence>
<evidence type="ECO:0000313" key="4">
    <source>
        <dbReference type="WBParaSite" id="PSAMB.scaffold1314size33101.g12301.t1"/>
    </source>
</evidence>
<dbReference type="Gene3D" id="3.40.525.10">
    <property type="entry name" value="CRAL-TRIO lipid binding domain"/>
    <property type="match status" value="1"/>
</dbReference>
<dbReference type="PROSITE" id="PS50866">
    <property type="entry name" value="GOLD"/>
    <property type="match status" value="1"/>
</dbReference>
<dbReference type="InterPro" id="IPR036865">
    <property type="entry name" value="CRAL-TRIO_dom_sf"/>
</dbReference>
<name>A0A914UX68_9BILA</name>
<dbReference type="InterPro" id="IPR036598">
    <property type="entry name" value="GOLD_dom_sf"/>
</dbReference>
<dbReference type="Gene3D" id="2.60.120.680">
    <property type="entry name" value="GOLD domain"/>
    <property type="match status" value="1"/>
</dbReference>
<dbReference type="SMART" id="SM00516">
    <property type="entry name" value="SEC14"/>
    <property type="match status" value="1"/>
</dbReference>
<dbReference type="AlphaFoldDB" id="A0A914UX68"/>
<dbReference type="Proteomes" id="UP000887566">
    <property type="component" value="Unplaced"/>
</dbReference>
<dbReference type="GO" id="GO:0005737">
    <property type="term" value="C:cytoplasm"/>
    <property type="evidence" value="ECO:0007669"/>
    <property type="project" value="TreeGrafter"/>
</dbReference>
<accession>A0A914UX68</accession>
<dbReference type="InterPro" id="IPR009038">
    <property type="entry name" value="GOLD_dom"/>
</dbReference>
<feature type="domain" description="GOLD" evidence="2">
    <location>
        <begin position="281"/>
        <end position="382"/>
    </location>
</feature>
<dbReference type="WBParaSite" id="PSAMB.scaffold1314size33101.g12301.t1">
    <property type="protein sequence ID" value="PSAMB.scaffold1314size33101.g12301.t1"/>
    <property type="gene ID" value="PSAMB.scaffold1314size33101.g12301"/>
</dbReference>
<protein>
    <submittedName>
        <fullName evidence="4">CRAL-TRIO domain-containing protein</fullName>
    </submittedName>
</protein>
<dbReference type="Pfam" id="PF00650">
    <property type="entry name" value="CRAL_TRIO"/>
    <property type="match status" value="1"/>
</dbReference>
<dbReference type="InterPro" id="IPR051064">
    <property type="entry name" value="SEC14/CRAL-TRIO_domain"/>
</dbReference>
<proteinExistence type="predicted"/>
<dbReference type="PANTHER" id="PTHR23324:SF88">
    <property type="entry name" value="CRAL-TRIO DOMAIN-CONTAINING PROTEIN"/>
    <property type="match status" value="1"/>
</dbReference>
<dbReference type="CDD" id="cd00170">
    <property type="entry name" value="SEC14"/>
    <property type="match status" value="1"/>
</dbReference>
<dbReference type="PANTHER" id="PTHR23324">
    <property type="entry name" value="SEC14 RELATED PROTEIN"/>
    <property type="match status" value="1"/>
</dbReference>
<dbReference type="InterPro" id="IPR036273">
    <property type="entry name" value="CRAL/TRIO_N_dom_sf"/>
</dbReference>
<dbReference type="SUPFAM" id="SSF52087">
    <property type="entry name" value="CRAL/TRIO domain"/>
    <property type="match status" value="1"/>
</dbReference>
<dbReference type="PROSITE" id="PS50191">
    <property type="entry name" value="CRAL_TRIO"/>
    <property type="match status" value="1"/>
</dbReference>
<dbReference type="SUPFAM" id="SSF101576">
    <property type="entry name" value="Supernatant protein factor (SPF), C-terminal domain"/>
    <property type="match status" value="1"/>
</dbReference>
<dbReference type="InterPro" id="IPR001251">
    <property type="entry name" value="CRAL-TRIO_dom"/>
</dbReference>
<organism evidence="3 4">
    <name type="scientific">Plectus sambesii</name>
    <dbReference type="NCBI Taxonomy" id="2011161"/>
    <lineage>
        <taxon>Eukaryota</taxon>
        <taxon>Metazoa</taxon>
        <taxon>Ecdysozoa</taxon>
        <taxon>Nematoda</taxon>
        <taxon>Chromadorea</taxon>
        <taxon>Plectida</taxon>
        <taxon>Plectina</taxon>
        <taxon>Plectoidea</taxon>
        <taxon>Plectidae</taxon>
        <taxon>Plectus</taxon>
    </lineage>
</organism>
<sequence length="387" mass="43879">MAHVSALSEKDKQSIEELRSRLSDELKEVPSYSDDYSLLRWLIGWDYKIDLIVPKLKRTLNTLSALKLNQVDFSSIEKVTDYVNSTCNAMEYYPGGLVGYDKEGNVVSIQPLTKADPKSLLPTNRMSLSLINRIAESEGVMSLIRANERRLNKKLGVVLICDMDGFSTDMLWMPGVKLYLGLIRMLQDLFPDSIRKIYVIRAPSAVQVAYNMVHPILAKQTQQKVEFLGSDWKEKLQEVISPDVLFEHWGGTRSAPTPFGHIRMGGKVPKELHYNAKNNPEEPTSKLLTALSVPARSSQKVTVKVDKAGSHLKWFFRVTSGDISFSVVHSEGKVMRPALRLTTEWVPEWDELTCDLVGEYHLVFDNTHGKLWSKEIKYRIQVIAPKA</sequence>
<evidence type="ECO:0000313" key="3">
    <source>
        <dbReference type="Proteomes" id="UP000887566"/>
    </source>
</evidence>
<feature type="domain" description="CRAL-TRIO" evidence="1">
    <location>
        <begin position="85"/>
        <end position="257"/>
    </location>
</feature>